<reference evidence="3" key="1">
    <citation type="submission" date="2011-02" db="EMBL/GenBank/DDBJ databases">
        <title>The complete genome of Planctomyces brasiliensis DSM 5305.</title>
        <authorList>
            <person name="Lucas S."/>
            <person name="Copeland A."/>
            <person name="Lapidus A."/>
            <person name="Bruce D."/>
            <person name="Goodwin L."/>
            <person name="Pitluck S."/>
            <person name="Kyrpides N."/>
            <person name="Mavromatis K."/>
            <person name="Pagani I."/>
            <person name="Ivanova N."/>
            <person name="Ovchinnikova G."/>
            <person name="Lu M."/>
            <person name="Detter J.C."/>
            <person name="Han C."/>
            <person name="Land M."/>
            <person name="Hauser L."/>
            <person name="Markowitz V."/>
            <person name="Cheng J.-F."/>
            <person name="Hugenholtz P."/>
            <person name="Woyke T."/>
            <person name="Wu D."/>
            <person name="Tindall B."/>
            <person name="Pomrenke H.G."/>
            <person name="Brambilla E."/>
            <person name="Klenk H.-P."/>
            <person name="Eisen J.A."/>
        </authorList>
    </citation>
    <scope>NUCLEOTIDE SEQUENCE [LARGE SCALE GENOMIC DNA]</scope>
    <source>
        <strain evidence="3">ATCC 49424 / DSM 5305 / JCM 21570 / NBRC 103401 / IFAM 1448</strain>
    </source>
</reference>
<feature type="transmembrane region" description="Helical" evidence="1">
    <location>
        <begin position="482"/>
        <end position="501"/>
    </location>
</feature>
<evidence type="ECO:0008006" key="4">
    <source>
        <dbReference type="Google" id="ProtNLM"/>
    </source>
</evidence>
<feature type="transmembrane region" description="Helical" evidence="1">
    <location>
        <begin position="513"/>
        <end position="533"/>
    </location>
</feature>
<feature type="transmembrane region" description="Helical" evidence="1">
    <location>
        <begin position="423"/>
        <end position="441"/>
    </location>
</feature>
<feature type="transmembrane region" description="Helical" evidence="1">
    <location>
        <begin position="144"/>
        <end position="168"/>
    </location>
</feature>
<feature type="transmembrane region" description="Helical" evidence="1">
    <location>
        <begin position="400"/>
        <end position="417"/>
    </location>
</feature>
<name>F0SNX2_RUBBR</name>
<feature type="transmembrane region" description="Helical" evidence="1">
    <location>
        <begin position="21"/>
        <end position="39"/>
    </location>
</feature>
<dbReference type="AlphaFoldDB" id="F0SNX2"/>
<evidence type="ECO:0000256" key="1">
    <source>
        <dbReference type="SAM" id="Phobius"/>
    </source>
</evidence>
<gene>
    <name evidence="2" type="ordered locus">Plabr_2447</name>
</gene>
<feature type="transmembrane region" description="Helical" evidence="1">
    <location>
        <begin position="59"/>
        <end position="87"/>
    </location>
</feature>
<dbReference type="Proteomes" id="UP000006860">
    <property type="component" value="Chromosome"/>
</dbReference>
<dbReference type="EMBL" id="CP002546">
    <property type="protein sequence ID" value="ADY60048.1"/>
    <property type="molecule type" value="Genomic_DNA"/>
</dbReference>
<keyword evidence="1" id="KW-1133">Transmembrane helix</keyword>
<organism evidence="2 3">
    <name type="scientific">Rubinisphaera brasiliensis (strain ATCC 49424 / DSM 5305 / JCM 21570 / IAM 15109 / NBRC 103401 / IFAM 1448)</name>
    <name type="common">Planctomyces brasiliensis</name>
    <dbReference type="NCBI Taxonomy" id="756272"/>
    <lineage>
        <taxon>Bacteria</taxon>
        <taxon>Pseudomonadati</taxon>
        <taxon>Planctomycetota</taxon>
        <taxon>Planctomycetia</taxon>
        <taxon>Planctomycetales</taxon>
        <taxon>Planctomycetaceae</taxon>
        <taxon>Rubinisphaera</taxon>
    </lineage>
</organism>
<dbReference type="PANTHER" id="PTHR43471">
    <property type="entry name" value="ABC TRANSPORTER PERMEASE"/>
    <property type="match status" value="1"/>
</dbReference>
<accession>F0SNX2</accession>
<dbReference type="HOGENOM" id="CLU_457695_0_0_0"/>
<evidence type="ECO:0000313" key="3">
    <source>
        <dbReference type="Proteomes" id="UP000006860"/>
    </source>
</evidence>
<dbReference type="eggNOG" id="COG1668">
    <property type="taxonomic scope" value="Bacteria"/>
</dbReference>
<dbReference type="GO" id="GO:0005886">
    <property type="term" value="C:plasma membrane"/>
    <property type="evidence" value="ECO:0007669"/>
    <property type="project" value="UniProtKB-SubCell"/>
</dbReference>
<feature type="transmembrane region" description="Helical" evidence="1">
    <location>
        <begin position="180"/>
        <end position="199"/>
    </location>
</feature>
<dbReference type="STRING" id="756272.Plabr_2447"/>
<protein>
    <recommendedName>
        <fullName evidence="4">ABC transporter permease</fullName>
    </recommendedName>
</protein>
<feature type="transmembrane region" description="Helical" evidence="1">
    <location>
        <begin position="240"/>
        <end position="258"/>
    </location>
</feature>
<keyword evidence="1" id="KW-0812">Transmembrane</keyword>
<dbReference type="PANTHER" id="PTHR43471:SF12">
    <property type="entry name" value="HYPOTHETICAL MEMBRANE PROTEIN, CONSERVED"/>
    <property type="match status" value="1"/>
</dbReference>
<dbReference type="KEGG" id="pbs:Plabr_2447"/>
<keyword evidence="3" id="KW-1185">Reference proteome</keyword>
<sequence>MLAGPIFSREALTAPRQLKTYVLRAGYLFAFFVLLYTANQATFGWQQYRSLGATARFGAYVFQIFSFIQLTLLIFAALLFSAGNVAAEKDRRTLLLLLMTDLKDRELVFGKLFASLLNMATLLLCSLPLFVFVRLLGGVSTVQVAWALGITAAAVYAAGSWGILVAFWREKTFQTLSISMLGVVAFIAIVEMLAVLVGAESTAGRWIGAFDPYRSLLRVVSPFATENLTRINQLAPWESLVALVGLSAVLNGIAIFNVRRWNPSRTVFIAAKEDKTGGRTRQARTVWNQPILWREIMTKAYGRKIVLIKLAYIAFALLIGYALFRDTSSDSLVLGMIYWQGVGLVLLSLLSLMLVNAQAVTSITTERDGQTLEVLLVSEITPKEFIGGKLLGVFYNAKEAILVPLVLVGLMLGQGLILPAQVVYLSVGFLMLCAFAAMLGLHSAISFDNSRTAIINSMGTVFFLFIGIFICMILIVEARSSFALQLPSFLIFIVGGSIGLWTSLTHKNPSPALTLSAGVLPFITFYAITAFLLGESFSVFLAVFAAYGFTALAMLVPAISEFDLSLGRATIEKG</sequence>
<feature type="transmembrane region" description="Helical" evidence="1">
    <location>
        <begin position="453"/>
        <end position="476"/>
    </location>
</feature>
<feature type="transmembrane region" description="Helical" evidence="1">
    <location>
        <begin position="108"/>
        <end position="132"/>
    </location>
</feature>
<feature type="transmembrane region" description="Helical" evidence="1">
    <location>
        <begin position="539"/>
        <end position="559"/>
    </location>
</feature>
<proteinExistence type="predicted"/>
<evidence type="ECO:0000313" key="2">
    <source>
        <dbReference type="EMBL" id="ADY60048.1"/>
    </source>
</evidence>
<keyword evidence="1" id="KW-0472">Membrane</keyword>
<feature type="transmembrane region" description="Helical" evidence="1">
    <location>
        <begin position="306"/>
        <end position="324"/>
    </location>
</feature>
<dbReference type="GO" id="GO:0140359">
    <property type="term" value="F:ABC-type transporter activity"/>
    <property type="evidence" value="ECO:0007669"/>
    <property type="project" value="InterPro"/>
</dbReference>
<dbReference type="OrthoDB" id="229421at2"/>
<feature type="transmembrane region" description="Helical" evidence="1">
    <location>
        <begin position="336"/>
        <end position="357"/>
    </location>
</feature>